<dbReference type="InterPro" id="IPR027417">
    <property type="entry name" value="P-loop_NTPase"/>
</dbReference>
<dbReference type="InterPro" id="IPR051396">
    <property type="entry name" value="Bact_Antivir_Def_Nuclease"/>
</dbReference>
<dbReference type="EMBL" id="LOIC01000080">
    <property type="protein sequence ID" value="OCA53756.1"/>
    <property type="molecule type" value="Genomic_DNA"/>
</dbReference>
<dbReference type="GO" id="GO:0005524">
    <property type="term" value="F:ATP binding"/>
    <property type="evidence" value="ECO:0007669"/>
    <property type="project" value="InterPro"/>
</dbReference>
<dbReference type="PATRIC" id="fig|29488.15.peg.3637"/>
<dbReference type="AlphaFoldDB" id="A0A1B8YF52"/>
<accession>A0A1B8YF52</accession>
<dbReference type="PANTHER" id="PTHR43581">
    <property type="entry name" value="ATP/GTP PHOSPHATASE"/>
    <property type="match status" value="1"/>
</dbReference>
<dbReference type="Pfam" id="PF20469">
    <property type="entry name" value="OLD-like_TOPRIM"/>
    <property type="match status" value="1"/>
</dbReference>
<dbReference type="CDD" id="cd01026">
    <property type="entry name" value="TOPRIM_OLD"/>
    <property type="match status" value="1"/>
</dbReference>
<sequence>MKLDKLRLSNFQSYGLTPTELSLDELTFLIGPNGSGKTVTLQALCRMFAFDPSLRRVKKSDFHVPQSETELPEERSLWIEADFLFPELFSDEDNTTVPPHFGHMRLTDGEVVPKVRFRLEASMGIDGDIEESLLYVLELDENQHPKSTAKVSRLERSQIYVHYLPARRDPAEHIAFGTNALLGRMLRAVNWESERELVKEHTEQISTSLSMNTSVNALSSSIQSTWSNFHKGQFFTQPQITFVASEIESLLRHLSISFTPGHDVANVDFSRLSDGQKSMLYLSLVLSSQAIGRAVLRGDDSFDPDKLKPPVFTLIAVEEPENSLSPHYLGRIVSSLQNIVTEGDAQALIATHAPSMLRRIEPKQIRYLRLNQERQTAIATIELPDEHSSCDAHKFVTQAVKAFPEVYFSRLVVLGEGDSEEIVIPRLLEVKGVPVDAFGITVAPLGGRHVNHFWKLLEGLNIPHITLLDLDVGRHQGGWGRIKTTNKQLVLHKPSLQLEGDFVTIPEWDNSDCKVRDDPNYLSELEKSNVFFSYPMDLDFAMLKAYPTAFDINDNDQVEPNESQIRAVLGKSRTDASEYTEEERKLFITYHKLFKVGSKPAEHIAALSKLSNEQILESIPASLDRLVEAVKKEIQGLPE</sequence>
<name>A0A1B8YF52_9GAMM</name>
<dbReference type="SUPFAM" id="SSF52540">
    <property type="entry name" value="P-loop containing nucleoside triphosphate hydrolases"/>
    <property type="match status" value="1"/>
</dbReference>
<protein>
    <submittedName>
        <fullName evidence="3">Recombination protein F</fullName>
    </submittedName>
</protein>
<feature type="domain" description="ATPase AAA-type core" evidence="1">
    <location>
        <begin position="26"/>
        <end position="355"/>
    </location>
</feature>
<evidence type="ECO:0000313" key="4">
    <source>
        <dbReference type="Proteomes" id="UP000092665"/>
    </source>
</evidence>
<dbReference type="Proteomes" id="UP000092665">
    <property type="component" value="Unassembled WGS sequence"/>
</dbReference>
<reference evidence="4" key="1">
    <citation type="submission" date="2015-11" db="EMBL/GenBank/DDBJ databases">
        <authorList>
            <person name="Tobias N.J."/>
            <person name="Mishra B."/>
            <person name="Gupta D.K."/>
            <person name="Thines M."/>
            <person name="Stinear T.P."/>
            <person name="Bode H.B."/>
        </authorList>
    </citation>
    <scope>NUCLEOTIDE SEQUENCE [LARGE SCALE GENOMIC DNA]</scope>
    <source>
        <strain evidence="4">PB45.5</strain>
    </source>
</reference>
<dbReference type="InterPro" id="IPR034139">
    <property type="entry name" value="TOPRIM_OLD"/>
</dbReference>
<dbReference type="PANTHER" id="PTHR43581:SF4">
    <property type="entry name" value="ATP_GTP PHOSPHATASE"/>
    <property type="match status" value="1"/>
</dbReference>
<proteinExistence type="predicted"/>
<organism evidence="3 4">
    <name type="scientific">Photorhabdus namnaonensis</name>
    <dbReference type="NCBI Taxonomy" id="1851568"/>
    <lineage>
        <taxon>Bacteria</taxon>
        <taxon>Pseudomonadati</taxon>
        <taxon>Pseudomonadota</taxon>
        <taxon>Gammaproteobacteria</taxon>
        <taxon>Enterobacterales</taxon>
        <taxon>Morganellaceae</taxon>
        <taxon>Photorhabdus</taxon>
    </lineage>
</organism>
<evidence type="ECO:0000259" key="2">
    <source>
        <dbReference type="Pfam" id="PF20469"/>
    </source>
</evidence>
<dbReference type="Gene3D" id="3.40.50.300">
    <property type="entry name" value="P-loop containing nucleotide triphosphate hydrolases"/>
    <property type="match status" value="1"/>
</dbReference>
<dbReference type="RefSeq" id="WP_065391284.1">
    <property type="nucleotide sequence ID" value="NZ_CAWMQN010000080.1"/>
</dbReference>
<dbReference type="InterPro" id="IPR003959">
    <property type="entry name" value="ATPase_AAA_core"/>
</dbReference>
<dbReference type="Pfam" id="PF13304">
    <property type="entry name" value="AAA_21"/>
    <property type="match status" value="1"/>
</dbReference>
<keyword evidence="4" id="KW-1185">Reference proteome</keyword>
<feature type="domain" description="OLD protein-like TOPRIM" evidence="2">
    <location>
        <begin position="408"/>
        <end position="471"/>
    </location>
</feature>
<evidence type="ECO:0000313" key="3">
    <source>
        <dbReference type="EMBL" id="OCA53756.1"/>
    </source>
</evidence>
<gene>
    <name evidence="3" type="ORF">Phpb_03308</name>
</gene>
<comment type="caution">
    <text evidence="3">The sequence shown here is derived from an EMBL/GenBank/DDBJ whole genome shotgun (WGS) entry which is preliminary data.</text>
</comment>
<evidence type="ECO:0000259" key="1">
    <source>
        <dbReference type="Pfam" id="PF13304"/>
    </source>
</evidence>
<dbReference type="GO" id="GO:0016887">
    <property type="term" value="F:ATP hydrolysis activity"/>
    <property type="evidence" value="ECO:0007669"/>
    <property type="project" value="InterPro"/>
</dbReference>